<evidence type="ECO:0000256" key="2">
    <source>
        <dbReference type="ARBA" id="ARBA00023108"/>
    </source>
</evidence>
<keyword evidence="2" id="KW-0090">Biological rhythms</keyword>
<proteinExistence type="inferred from homology"/>
<dbReference type="AlphaFoldDB" id="A0AAV7XZV0"/>
<dbReference type="EMBL" id="JAPTSV010000003">
    <property type="protein sequence ID" value="KAJ1529718.1"/>
    <property type="molecule type" value="Genomic_DNA"/>
</dbReference>
<dbReference type="Gene3D" id="3.15.10.30">
    <property type="entry name" value="Haemolymph juvenile hormone binding protein"/>
    <property type="match status" value="1"/>
</dbReference>
<gene>
    <name evidence="5" type="ORF">ONE63_006472</name>
</gene>
<dbReference type="InterPro" id="IPR010562">
    <property type="entry name" value="Haemolymph_juvenile_hormone-bd"/>
</dbReference>
<organism evidence="5 6">
    <name type="scientific">Megalurothrips usitatus</name>
    <name type="common">bean blossom thrips</name>
    <dbReference type="NCBI Taxonomy" id="439358"/>
    <lineage>
        <taxon>Eukaryota</taxon>
        <taxon>Metazoa</taxon>
        <taxon>Ecdysozoa</taxon>
        <taxon>Arthropoda</taxon>
        <taxon>Hexapoda</taxon>
        <taxon>Insecta</taxon>
        <taxon>Pterygota</taxon>
        <taxon>Neoptera</taxon>
        <taxon>Paraneoptera</taxon>
        <taxon>Thysanoptera</taxon>
        <taxon>Terebrantia</taxon>
        <taxon>Thripoidea</taxon>
        <taxon>Thripidae</taxon>
        <taxon>Megalurothrips</taxon>
    </lineage>
</organism>
<accession>A0AAV7XZV0</accession>
<sequence length="256" mass="27981">MAGPQQAALAVLVLACVAAAAHAAKLPSYLTPRCSRSLPTPALSACCEKLANQGVSSLAYGDKKLRIPSMRPLIVPHMSLSQGTQQIGLNLTWEPAEIWGLEDSRLYNMTMDWQNKKAVFDVVIPRFTLAGHYKSSGRVLLLPVNGEGPSNMTVYNLRVHYSYDWPIKKNPDGKEYVTITNSAISISGADGMKLDFQGMFNGDPLLGNQMNAFLNENWRELIREMGPGMAEATGQVTLLVMQGLTSHVPVSEMFDP</sequence>
<comment type="similarity">
    <text evidence="3">Belongs to the TO family.</text>
</comment>
<dbReference type="Proteomes" id="UP001075354">
    <property type="component" value="Chromosome 3"/>
</dbReference>
<dbReference type="SMART" id="SM00700">
    <property type="entry name" value="JHBP"/>
    <property type="match status" value="1"/>
</dbReference>
<evidence type="ECO:0000256" key="1">
    <source>
        <dbReference type="ARBA" id="ARBA00022729"/>
    </source>
</evidence>
<dbReference type="GO" id="GO:0007623">
    <property type="term" value="P:circadian rhythm"/>
    <property type="evidence" value="ECO:0007669"/>
    <property type="project" value="UniProtKB-ARBA"/>
</dbReference>
<comment type="caution">
    <text evidence="5">The sequence shown here is derived from an EMBL/GenBank/DDBJ whole genome shotgun (WGS) entry which is preliminary data.</text>
</comment>
<keyword evidence="6" id="KW-1185">Reference proteome</keyword>
<dbReference type="InterPro" id="IPR038606">
    <property type="entry name" value="To_sf"/>
</dbReference>
<evidence type="ECO:0000313" key="6">
    <source>
        <dbReference type="Proteomes" id="UP001075354"/>
    </source>
</evidence>
<dbReference type="GO" id="GO:0005615">
    <property type="term" value="C:extracellular space"/>
    <property type="evidence" value="ECO:0007669"/>
    <property type="project" value="TreeGrafter"/>
</dbReference>
<dbReference type="FunFam" id="3.15.10.30:FF:000001">
    <property type="entry name" value="Takeout-like protein 1"/>
    <property type="match status" value="1"/>
</dbReference>
<feature type="chain" id="PRO_5043529694" description="Protein takeout-like" evidence="4">
    <location>
        <begin position="24"/>
        <end position="256"/>
    </location>
</feature>
<dbReference type="PANTHER" id="PTHR11008">
    <property type="entry name" value="PROTEIN TAKEOUT-LIKE PROTEIN"/>
    <property type="match status" value="1"/>
</dbReference>
<feature type="signal peptide" evidence="4">
    <location>
        <begin position="1"/>
        <end position="23"/>
    </location>
</feature>
<protein>
    <recommendedName>
        <fullName evidence="7">Protein takeout-like</fullName>
    </recommendedName>
</protein>
<evidence type="ECO:0000313" key="5">
    <source>
        <dbReference type="EMBL" id="KAJ1529718.1"/>
    </source>
</evidence>
<dbReference type="PANTHER" id="PTHR11008:SF32">
    <property type="entry name" value="CIRCADIAN CLOCK-CONTROLLED PROTEIN DAYWAKE-RELATED"/>
    <property type="match status" value="1"/>
</dbReference>
<reference evidence="5" key="1">
    <citation type="submission" date="2022-12" db="EMBL/GenBank/DDBJ databases">
        <title>Chromosome-level genome assembly of the bean flower thrips Megalurothrips usitatus.</title>
        <authorList>
            <person name="Ma L."/>
            <person name="Liu Q."/>
            <person name="Li H."/>
            <person name="Cai W."/>
        </authorList>
    </citation>
    <scope>NUCLEOTIDE SEQUENCE</scope>
    <source>
        <strain evidence="5">Cailab_2022a</strain>
    </source>
</reference>
<evidence type="ECO:0000256" key="3">
    <source>
        <dbReference type="ARBA" id="ARBA00060902"/>
    </source>
</evidence>
<dbReference type="Pfam" id="PF06585">
    <property type="entry name" value="JHBP"/>
    <property type="match status" value="1"/>
</dbReference>
<name>A0AAV7XZV0_9NEOP</name>
<evidence type="ECO:0000256" key="4">
    <source>
        <dbReference type="SAM" id="SignalP"/>
    </source>
</evidence>
<keyword evidence="1 4" id="KW-0732">Signal</keyword>
<evidence type="ECO:0008006" key="7">
    <source>
        <dbReference type="Google" id="ProtNLM"/>
    </source>
</evidence>